<keyword evidence="12" id="KW-1185">Reference proteome</keyword>
<evidence type="ECO:0000256" key="9">
    <source>
        <dbReference type="RuleBase" id="RU363066"/>
    </source>
</evidence>
<evidence type="ECO:0000256" key="10">
    <source>
        <dbReference type="SAM" id="MobiDB-lite"/>
    </source>
</evidence>
<dbReference type="FunFam" id="3.40.50.300:FF:001607">
    <property type="entry name" value="Gluconokinase"/>
    <property type="match status" value="1"/>
</dbReference>
<evidence type="ECO:0000256" key="3">
    <source>
        <dbReference type="ARBA" id="ARBA00012054"/>
    </source>
</evidence>
<protein>
    <recommendedName>
        <fullName evidence="3 9">Gluconokinase</fullName>
        <ecNumber evidence="3 9">2.7.1.12</ecNumber>
    </recommendedName>
</protein>
<comment type="catalytic activity">
    <reaction evidence="8 9">
        <text>D-gluconate + ATP = 6-phospho-D-gluconate + ADP + H(+)</text>
        <dbReference type="Rhea" id="RHEA:19433"/>
        <dbReference type="ChEBI" id="CHEBI:15378"/>
        <dbReference type="ChEBI" id="CHEBI:18391"/>
        <dbReference type="ChEBI" id="CHEBI:30616"/>
        <dbReference type="ChEBI" id="CHEBI:58759"/>
        <dbReference type="ChEBI" id="CHEBI:456216"/>
        <dbReference type="EC" id="2.7.1.12"/>
    </reaction>
</comment>
<reference evidence="11 12" key="1">
    <citation type="submission" date="2019-06" db="EMBL/GenBank/DDBJ databases">
        <title>Wine fermentation using esterase from Monascus purpureus.</title>
        <authorList>
            <person name="Geng C."/>
            <person name="Zhang Y."/>
        </authorList>
    </citation>
    <scope>NUCLEOTIDE SEQUENCE [LARGE SCALE GENOMIC DNA]</scope>
    <source>
        <strain evidence="11">HQ1</strain>
    </source>
</reference>
<dbReference type="OrthoDB" id="275177at2759"/>
<dbReference type="InterPro" id="IPR006001">
    <property type="entry name" value="Therm_gnt_kin"/>
</dbReference>
<sequence length="252" mass="27992">MLSAGELPQPSHHAAVVNGSRLSVSKMSTGYRTTPPPRPDMTNGQPQVPHSYAPPSHPESESSGPHIQHIWVVTGPAGSGKSTVGEDINNALKLPFLEGDDYHPRSNKEKMGAGIPLTDEDRWDWLTSLREAAVKVLPPSEENHYQPPDGVVVACSALKRKYRDVVRVAAYECPNVKIHFIYLKLDKEALYDRLEHRKSHYMKSGMVNSQLQILEEPSPTEWDSTTVDADASPDVVRQRVRDVVSEKLAECQ</sequence>
<dbReference type="PANTHER" id="PTHR43442:SF3">
    <property type="entry name" value="GLUCONOKINASE-RELATED"/>
    <property type="match status" value="1"/>
</dbReference>
<evidence type="ECO:0000313" key="12">
    <source>
        <dbReference type="Proteomes" id="UP000319663"/>
    </source>
</evidence>
<dbReference type="NCBIfam" id="TIGR01313">
    <property type="entry name" value="therm_gnt_kin"/>
    <property type="match status" value="1"/>
</dbReference>
<comment type="similarity">
    <text evidence="2 9">Belongs to the gluconokinase GntK/GntV family.</text>
</comment>
<dbReference type="GO" id="GO:0005737">
    <property type="term" value="C:cytoplasm"/>
    <property type="evidence" value="ECO:0007669"/>
    <property type="project" value="TreeGrafter"/>
</dbReference>
<dbReference type="Proteomes" id="UP000319663">
    <property type="component" value="Unassembled WGS sequence"/>
</dbReference>
<dbReference type="EC" id="2.7.1.12" evidence="3 9"/>
<keyword evidence="7 9" id="KW-0067">ATP-binding</keyword>
<dbReference type="InterPro" id="IPR027417">
    <property type="entry name" value="P-loop_NTPase"/>
</dbReference>
<evidence type="ECO:0000256" key="2">
    <source>
        <dbReference type="ARBA" id="ARBA00008420"/>
    </source>
</evidence>
<dbReference type="GO" id="GO:0005975">
    <property type="term" value="P:carbohydrate metabolic process"/>
    <property type="evidence" value="ECO:0007669"/>
    <property type="project" value="InterPro"/>
</dbReference>
<keyword evidence="5 9" id="KW-0547">Nucleotide-binding</keyword>
<evidence type="ECO:0000256" key="7">
    <source>
        <dbReference type="ARBA" id="ARBA00022840"/>
    </source>
</evidence>
<dbReference type="Pfam" id="PF13238">
    <property type="entry name" value="AAA_18"/>
    <property type="match status" value="1"/>
</dbReference>
<gene>
    <name evidence="11" type="ORF">MPDQ_006533</name>
</gene>
<evidence type="ECO:0000256" key="4">
    <source>
        <dbReference type="ARBA" id="ARBA00022679"/>
    </source>
</evidence>
<evidence type="ECO:0000256" key="8">
    <source>
        <dbReference type="ARBA" id="ARBA00048090"/>
    </source>
</evidence>
<dbReference type="GO" id="GO:0046316">
    <property type="term" value="F:gluconokinase activity"/>
    <property type="evidence" value="ECO:0007669"/>
    <property type="project" value="UniProtKB-EC"/>
</dbReference>
<organism evidence="11 12">
    <name type="scientific">Monascus purpureus</name>
    <name type="common">Red mold</name>
    <name type="synonym">Monascus anka</name>
    <dbReference type="NCBI Taxonomy" id="5098"/>
    <lineage>
        <taxon>Eukaryota</taxon>
        <taxon>Fungi</taxon>
        <taxon>Dikarya</taxon>
        <taxon>Ascomycota</taxon>
        <taxon>Pezizomycotina</taxon>
        <taxon>Eurotiomycetes</taxon>
        <taxon>Eurotiomycetidae</taxon>
        <taxon>Eurotiales</taxon>
        <taxon>Aspergillaceae</taxon>
        <taxon>Monascus</taxon>
    </lineage>
</organism>
<dbReference type="PANTHER" id="PTHR43442">
    <property type="entry name" value="GLUCONOKINASE-RELATED"/>
    <property type="match status" value="1"/>
</dbReference>
<dbReference type="SUPFAM" id="SSF52540">
    <property type="entry name" value="P-loop containing nucleoside triphosphate hydrolases"/>
    <property type="match status" value="1"/>
</dbReference>
<proteinExistence type="inferred from homology"/>
<accession>A0A507QUG2</accession>
<feature type="region of interest" description="Disordered" evidence="10">
    <location>
        <begin position="1"/>
        <end position="65"/>
    </location>
</feature>
<dbReference type="Gene3D" id="3.40.50.300">
    <property type="entry name" value="P-loop containing nucleotide triphosphate hydrolases"/>
    <property type="match status" value="1"/>
</dbReference>
<evidence type="ECO:0000256" key="5">
    <source>
        <dbReference type="ARBA" id="ARBA00022741"/>
    </source>
</evidence>
<dbReference type="STRING" id="5098.A0A507QUG2"/>
<evidence type="ECO:0000256" key="1">
    <source>
        <dbReference type="ARBA" id="ARBA00004875"/>
    </source>
</evidence>
<comment type="pathway">
    <text evidence="1 9">Carbohydrate acid metabolism; D-gluconate degradation.</text>
</comment>
<feature type="compositionally biased region" description="Polar residues" evidence="10">
    <location>
        <begin position="20"/>
        <end position="32"/>
    </location>
</feature>
<keyword evidence="4 9" id="KW-0808">Transferase</keyword>
<dbReference type="UniPathway" id="UPA00792"/>
<evidence type="ECO:0000313" key="11">
    <source>
        <dbReference type="EMBL" id="TQB72740.1"/>
    </source>
</evidence>
<dbReference type="EMBL" id="VIFY01000058">
    <property type="protein sequence ID" value="TQB72740.1"/>
    <property type="molecule type" value="Genomic_DNA"/>
</dbReference>
<comment type="caution">
    <text evidence="11">The sequence shown here is derived from an EMBL/GenBank/DDBJ whole genome shotgun (WGS) entry which is preliminary data.</text>
</comment>
<dbReference type="CDD" id="cd02021">
    <property type="entry name" value="GntK"/>
    <property type="match status" value="1"/>
</dbReference>
<dbReference type="AlphaFoldDB" id="A0A507QUG2"/>
<evidence type="ECO:0000256" key="6">
    <source>
        <dbReference type="ARBA" id="ARBA00022777"/>
    </source>
</evidence>
<dbReference type="GO" id="GO:0005524">
    <property type="term" value="F:ATP binding"/>
    <property type="evidence" value="ECO:0007669"/>
    <property type="project" value="UniProtKB-KW"/>
</dbReference>
<name>A0A507QUG2_MONPU</name>
<keyword evidence="6 9" id="KW-0418">Kinase</keyword>